<evidence type="ECO:0000313" key="2">
    <source>
        <dbReference type="Proteomes" id="UP001146505"/>
    </source>
</evidence>
<reference evidence="1" key="1">
    <citation type="submission" date="2022-02" db="EMBL/GenBank/DDBJ databases">
        <title>Corynebacterium sp. from urogenital microbiome.</title>
        <authorList>
            <person name="Cappelli E.A."/>
            <person name="Ribeiro T.G."/>
            <person name="Peixe L."/>
        </authorList>
    </citation>
    <scope>NUCLEOTIDE SEQUENCE</scope>
    <source>
        <strain evidence="1">C9Ua_112</strain>
    </source>
</reference>
<name>A0A9X3M7V6_9CORY</name>
<dbReference type="RefSeq" id="WP_155271130.1">
    <property type="nucleotide sequence ID" value="NZ_JAKMUV010000017.1"/>
</dbReference>
<dbReference type="AlphaFoldDB" id="A0A9X3M7V6"/>
<dbReference type="EMBL" id="JAKMUV010000017">
    <property type="protein sequence ID" value="MCZ9305804.1"/>
    <property type="molecule type" value="Genomic_DNA"/>
</dbReference>
<keyword evidence="2" id="KW-1185">Reference proteome</keyword>
<comment type="caution">
    <text evidence="1">The sequence shown here is derived from an EMBL/GenBank/DDBJ whole genome shotgun (WGS) entry which is preliminary data.</text>
</comment>
<gene>
    <name evidence="1" type="ORF">L8U58_09775</name>
</gene>
<proteinExistence type="predicted"/>
<dbReference type="GeneID" id="301813846"/>
<organism evidence="1 2">
    <name type="scientific">Corynebacterium macclintockiae</name>
    <dbReference type="NCBI Taxonomy" id="2913501"/>
    <lineage>
        <taxon>Bacteria</taxon>
        <taxon>Bacillati</taxon>
        <taxon>Actinomycetota</taxon>
        <taxon>Actinomycetes</taxon>
        <taxon>Mycobacteriales</taxon>
        <taxon>Corynebacteriaceae</taxon>
        <taxon>Corynebacterium</taxon>
    </lineage>
</organism>
<accession>A0A9X3M7V6</accession>
<sequence length="48" mass="5346">MTDFSRMSASWTYSQRRGATCTAQPATRRLGKLLTSCFAYGATGMRLH</sequence>
<dbReference type="Proteomes" id="UP001146505">
    <property type="component" value="Unassembled WGS sequence"/>
</dbReference>
<evidence type="ECO:0000313" key="1">
    <source>
        <dbReference type="EMBL" id="MCZ9305804.1"/>
    </source>
</evidence>
<protein>
    <submittedName>
        <fullName evidence="1">Uncharacterized protein</fullName>
    </submittedName>
</protein>